<keyword evidence="3 6" id="KW-0812">Transmembrane</keyword>
<dbReference type="Pfam" id="PF02653">
    <property type="entry name" value="BPD_transp_2"/>
    <property type="match status" value="1"/>
</dbReference>
<evidence type="ECO:0000256" key="5">
    <source>
        <dbReference type="ARBA" id="ARBA00023136"/>
    </source>
</evidence>
<comment type="subcellular location">
    <subcellularLocation>
        <location evidence="1">Cell membrane</location>
        <topology evidence="1">Multi-pass membrane protein</topology>
    </subcellularLocation>
</comment>
<evidence type="ECO:0000256" key="1">
    <source>
        <dbReference type="ARBA" id="ARBA00004651"/>
    </source>
</evidence>
<keyword evidence="8" id="KW-1185">Reference proteome</keyword>
<gene>
    <name evidence="7" type="ORF">D7I47_08555</name>
</gene>
<feature type="transmembrane region" description="Helical" evidence="6">
    <location>
        <begin position="280"/>
        <end position="303"/>
    </location>
</feature>
<keyword evidence="4 6" id="KW-1133">Transmembrane helix</keyword>
<feature type="transmembrane region" description="Helical" evidence="6">
    <location>
        <begin position="188"/>
        <end position="206"/>
    </location>
</feature>
<organism evidence="7 8">
    <name type="scientific">Protaetiibacter intestinalis</name>
    <dbReference type="NCBI Taxonomy" id="2419774"/>
    <lineage>
        <taxon>Bacteria</taxon>
        <taxon>Bacillati</taxon>
        <taxon>Actinomycetota</taxon>
        <taxon>Actinomycetes</taxon>
        <taxon>Micrococcales</taxon>
        <taxon>Microbacteriaceae</taxon>
        <taxon>Protaetiibacter</taxon>
    </lineage>
</organism>
<dbReference type="CDD" id="cd06580">
    <property type="entry name" value="TM_PBP1_transp_TpRbsC_like"/>
    <property type="match status" value="1"/>
</dbReference>
<dbReference type="EMBL" id="CP032630">
    <property type="protein sequence ID" value="AYF98301.1"/>
    <property type="molecule type" value="Genomic_DNA"/>
</dbReference>
<evidence type="ECO:0000313" key="7">
    <source>
        <dbReference type="EMBL" id="AYF98301.1"/>
    </source>
</evidence>
<evidence type="ECO:0000256" key="3">
    <source>
        <dbReference type="ARBA" id="ARBA00022692"/>
    </source>
</evidence>
<evidence type="ECO:0000256" key="2">
    <source>
        <dbReference type="ARBA" id="ARBA00022475"/>
    </source>
</evidence>
<keyword evidence="2" id="KW-1003">Cell membrane</keyword>
<keyword evidence="5 6" id="KW-0472">Membrane</keyword>
<proteinExistence type="predicted"/>
<dbReference type="RefSeq" id="WP_120762648.1">
    <property type="nucleotide sequence ID" value="NZ_CP032630.1"/>
</dbReference>
<dbReference type="GO" id="GO:0005886">
    <property type="term" value="C:plasma membrane"/>
    <property type="evidence" value="ECO:0007669"/>
    <property type="project" value="UniProtKB-SubCell"/>
</dbReference>
<evidence type="ECO:0000256" key="4">
    <source>
        <dbReference type="ARBA" id="ARBA00022989"/>
    </source>
</evidence>
<dbReference type="AlphaFoldDB" id="A0A387B8Y8"/>
<dbReference type="OrthoDB" id="45037at2"/>
<evidence type="ECO:0000313" key="8">
    <source>
        <dbReference type="Proteomes" id="UP000278886"/>
    </source>
</evidence>
<dbReference type="PANTHER" id="PTHR47089:SF1">
    <property type="entry name" value="GUANOSINE ABC TRANSPORTER PERMEASE PROTEIN NUPP"/>
    <property type="match status" value="1"/>
</dbReference>
<feature type="transmembrane region" description="Helical" evidence="6">
    <location>
        <begin position="23"/>
        <end position="48"/>
    </location>
</feature>
<feature type="transmembrane region" description="Helical" evidence="6">
    <location>
        <begin position="108"/>
        <end position="132"/>
    </location>
</feature>
<reference evidence="8" key="1">
    <citation type="submission" date="2018-09" db="EMBL/GenBank/DDBJ databases">
        <title>Genome sequencing of strain 2DFWR-13.</title>
        <authorList>
            <person name="Heo J."/>
            <person name="Kim S.-J."/>
            <person name="Kwon S.-W."/>
        </authorList>
    </citation>
    <scope>NUCLEOTIDE SEQUENCE [LARGE SCALE GENOMIC DNA]</scope>
    <source>
        <strain evidence="8">2DFWR-13</strain>
    </source>
</reference>
<sequence>MTSTTPEAPASRRPRWNEVLHDIAAGGITRTVLAVVLSLAIASVLIVLTNEDVQSTLGYFFSRPSDFFQTAGRALGDAYTALFRGAIYNTRADSFAAGIKPLTESLRFAGPLIAAGLGIALTFRSGLFNIGGQGQLLMGAVWSAWASFQLHLPYGIHLIVAMVFGFVGAGLWAFIAGFLKAKTGAHEVIVTIMMNYIAVYLVTYLMRTTVLHDPETGSNPTTRPPDPTAVFPRIFGDAYELRWSFVLCIIAVGVFWWLMERSPLGFRLRMVGLNPDAARAAGVNVARMTIVAMVLSGLFVGLAGINQSLGRDGNFAPQIDAGIGFDAITVALLGGSRAGGVLFAGLLFGALKAAGPTMQLADVPPEILGVIQGLIVLFIAAPPLVRAIFRFLPAPREITVVGTGRKPALEQKGAE</sequence>
<name>A0A387B8Y8_9MICO</name>
<feature type="transmembrane region" description="Helical" evidence="6">
    <location>
        <begin position="152"/>
        <end position="176"/>
    </location>
</feature>
<protein>
    <submittedName>
        <fullName evidence="7">ABC transporter permease</fullName>
    </submittedName>
</protein>
<dbReference type="PANTHER" id="PTHR47089">
    <property type="entry name" value="ABC TRANSPORTER, PERMEASE PROTEIN"/>
    <property type="match status" value="1"/>
</dbReference>
<evidence type="ECO:0000256" key="6">
    <source>
        <dbReference type="SAM" id="Phobius"/>
    </source>
</evidence>
<dbReference type="GO" id="GO:0022857">
    <property type="term" value="F:transmembrane transporter activity"/>
    <property type="evidence" value="ECO:0007669"/>
    <property type="project" value="InterPro"/>
</dbReference>
<dbReference type="Proteomes" id="UP000278886">
    <property type="component" value="Chromosome"/>
</dbReference>
<accession>A0A387B8Y8</accession>
<dbReference type="KEGG" id="lyd:D7I47_08555"/>
<feature type="transmembrane region" description="Helical" evidence="6">
    <location>
        <begin position="367"/>
        <end position="389"/>
    </location>
</feature>
<dbReference type="InterPro" id="IPR001851">
    <property type="entry name" value="ABC_transp_permease"/>
</dbReference>
<feature type="transmembrane region" description="Helical" evidence="6">
    <location>
        <begin position="241"/>
        <end position="259"/>
    </location>
</feature>